<evidence type="ECO:0000313" key="1">
    <source>
        <dbReference type="EMBL" id="CAG8813633.1"/>
    </source>
</evidence>
<reference evidence="1 2" key="1">
    <citation type="submission" date="2021-06" db="EMBL/GenBank/DDBJ databases">
        <authorList>
            <person name="Kallberg Y."/>
            <person name="Tangrot J."/>
            <person name="Rosling A."/>
        </authorList>
    </citation>
    <scope>NUCLEOTIDE SEQUENCE [LARGE SCALE GENOMIC DNA]</scope>
    <source>
        <strain evidence="1 2">120-4 pot B 10/14</strain>
    </source>
</reference>
<dbReference type="Proteomes" id="UP000789901">
    <property type="component" value="Unassembled WGS sequence"/>
</dbReference>
<accession>A0ABN7W335</accession>
<dbReference type="EMBL" id="CAJVQB010029145">
    <property type="protein sequence ID" value="CAG8813633.1"/>
    <property type="molecule type" value="Genomic_DNA"/>
</dbReference>
<evidence type="ECO:0000313" key="2">
    <source>
        <dbReference type="Proteomes" id="UP000789901"/>
    </source>
</evidence>
<keyword evidence="2" id="KW-1185">Reference proteome</keyword>
<feature type="non-terminal residue" evidence="1">
    <location>
        <position position="1"/>
    </location>
</feature>
<protein>
    <submittedName>
        <fullName evidence="1">14063_t:CDS:1</fullName>
    </submittedName>
</protein>
<organism evidence="1 2">
    <name type="scientific">Gigaspora margarita</name>
    <dbReference type="NCBI Taxonomy" id="4874"/>
    <lineage>
        <taxon>Eukaryota</taxon>
        <taxon>Fungi</taxon>
        <taxon>Fungi incertae sedis</taxon>
        <taxon>Mucoromycota</taxon>
        <taxon>Glomeromycotina</taxon>
        <taxon>Glomeromycetes</taxon>
        <taxon>Diversisporales</taxon>
        <taxon>Gigasporaceae</taxon>
        <taxon>Gigaspora</taxon>
    </lineage>
</organism>
<comment type="caution">
    <text evidence="1">The sequence shown here is derived from an EMBL/GenBank/DDBJ whole genome shotgun (WGS) entry which is preliminary data.</text>
</comment>
<sequence length="50" mass="5356">GFILLIMLLDFTINVGIVGGRFRHWLVVDSSLVVQLLDFAASVAANVAIA</sequence>
<name>A0ABN7W335_GIGMA</name>
<proteinExistence type="predicted"/>
<gene>
    <name evidence="1" type="ORF">GMARGA_LOCUS25840</name>
</gene>